<protein>
    <submittedName>
        <fullName evidence="7">Triacylglycerol lipase family,Lipase/vitellogenin,Lipase, N-terminal,Alpha/Beta</fullName>
    </submittedName>
</protein>
<name>A0A5E4NDM0_9HEMI</name>
<accession>A0A5E4NDM0</accession>
<evidence type="ECO:0000256" key="2">
    <source>
        <dbReference type="ARBA" id="ARBA00010701"/>
    </source>
</evidence>
<feature type="signal peptide" evidence="5">
    <location>
        <begin position="1"/>
        <end position="19"/>
    </location>
</feature>
<organism evidence="7 8">
    <name type="scientific">Cinara cedri</name>
    <dbReference type="NCBI Taxonomy" id="506608"/>
    <lineage>
        <taxon>Eukaryota</taxon>
        <taxon>Metazoa</taxon>
        <taxon>Ecdysozoa</taxon>
        <taxon>Arthropoda</taxon>
        <taxon>Hexapoda</taxon>
        <taxon>Insecta</taxon>
        <taxon>Pterygota</taxon>
        <taxon>Neoptera</taxon>
        <taxon>Paraneoptera</taxon>
        <taxon>Hemiptera</taxon>
        <taxon>Sternorrhyncha</taxon>
        <taxon>Aphidomorpha</taxon>
        <taxon>Aphidoidea</taxon>
        <taxon>Aphididae</taxon>
        <taxon>Lachninae</taxon>
        <taxon>Cinara</taxon>
    </lineage>
</organism>
<keyword evidence="5" id="KW-0732">Signal</keyword>
<dbReference type="PANTHER" id="PTHR11610:SF173">
    <property type="entry name" value="LIPASE DOMAIN-CONTAINING PROTEIN-RELATED"/>
    <property type="match status" value="1"/>
</dbReference>
<dbReference type="InterPro" id="IPR013818">
    <property type="entry name" value="Lipase"/>
</dbReference>
<evidence type="ECO:0000256" key="3">
    <source>
        <dbReference type="ARBA" id="ARBA00022525"/>
    </source>
</evidence>
<dbReference type="OrthoDB" id="199913at2759"/>
<dbReference type="AlphaFoldDB" id="A0A5E4NDM0"/>
<feature type="chain" id="PRO_5022697605" evidence="5">
    <location>
        <begin position="20"/>
        <end position="338"/>
    </location>
</feature>
<evidence type="ECO:0000313" key="8">
    <source>
        <dbReference type="Proteomes" id="UP000325440"/>
    </source>
</evidence>
<dbReference type="GO" id="GO:0005615">
    <property type="term" value="C:extracellular space"/>
    <property type="evidence" value="ECO:0007669"/>
    <property type="project" value="TreeGrafter"/>
</dbReference>
<evidence type="ECO:0000256" key="1">
    <source>
        <dbReference type="ARBA" id="ARBA00004613"/>
    </source>
</evidence>
<gene>
    <name evidence="7" type="ORF">CINCED_3A005408</name>
</gene>
<keyword evidence="3" id="KW-0964">Secreted</keyword>
<evidence type="ECO:0000256" key="5">
    <source>
        <dbReference type="SAM" id="SignalP"/>
    </source>
</evidence>
<dbReference type="PRINTS" id="PR00821">
    <property type="entry name" value="TAGLIPASE"/>
</dbReference>
<dbReference type="GO" id="GO:0017171">
    <property type="term" value="F:serine hydrolase activity"/>
    <property type="evidence" value="ECO:0007669"/>
    <property type="project" value="TreeGrafter"/>
</dbReference>
<dbReference type="InterPro" id="IPR033906">
    <property type="entry name" value="Lipase_N"/>
</dbReference>
<dbReference type="SUPFAM" id="SSF53474">
    <property type="entry name" value="alpha/beta-Hydrolases"/>
    <property type="match status" value="1"/>
</dbReference>
<dbReference type="GO" id="GO:0016042">
    <property type="term" value="P:lipid catabolic process"/>
    <property type="evidence" value="ECO:0007669"/>
    <property type="project" value="TreeGrafter"/>
</dbReference>
<evidence type="ECO:0000313" key="7">
    <source>
        <dbReference type="EMBL" id="VVC41780.1"/>
    </source>
</evidence>
<dbReference type="Proteomes" id="UP000325440">
    <property type="component" value="Unassembled WGS sequence"/>
</dbReference>
<sequence>MPAIIIIVGVATMFVFVVCLPPSHHYIESSKVNTFEELVRGTKGVNALNKHLVSKYFSFTVKDLVTFWLYTRNQSQSGYELVPGDPGTLMSSDFNESKPTKIIIHGWLGNSKSLQSICSNLKFEYFKLGNYNVICIDWTWLALDLAYFTARYRCKKIGNYVAELVLMLTKHTSQDTDDIHIIGFSMGAHIAGYAGKRLNGQIHRITDPAKPLFNIKSLNKRLNKNDAKFVDIIHTTSWVLGQHNPIGNIDFYPNGGNTEQPGCEYNNYVHGEVCSHHKAFQLYARSIRSKDEFVSIKCDGWTKFEESKCNDNPDDYTYLGEYANSRKELEFKQNTTGQ</sequence>
<dbReference type="GO" id="GO:0016298">
    <property type="term" value="F:lipase activity"/>
    <property type="evidence" value="ECO:0007669"/>
    <property type="project" value="InterPro"/>
</dbReference>
<evidence type="ECO:0000256" key="4">
    <source>
        <dbReference type="RuleBase" id="RU004262"/>
    </source>
</evidence>
<comment type="subcellular location">
    <subcellularLocation>
        <location evidence="1">Secreted</location>
    </subcellularLocation>
</comment>
<keyword evidence="8" id="KW-1185">Reference proteome</keyword>
<feature type="domain" description="Lipase" evidence="6">
    <location>
        <begin position="62"/>
        <end position="327"/>
    </location>
</feature>
<dbReference type="Pfam" id="PF00151">
    <property type="entry name" value="Lipase"/>
    <property type="match status" value="1"/>
</dbReference>
<dbReference type="CDD" id="cd00707">
    <property type="entry name" value="Pancreat_lipase_like"/>
    <property type="match status" value="1"/>
</dbReference>
<evidence type="ECO:0000259" key="6">
    <source>
        <dbReference type="Pfam" id="PF00151"/>
    </source>
</evidence>
<proteinExistence type="inferred from homology"/>
<dbReference type="EMBL" id="CABPRJ010001926">
    <property type="protein sequence ID" value="VVC41780.1"/>
    <property type="molecule type" value="Genomic_DNA"/>
</dbReference>
<dbReference type="InterPro" id="IPR000734">
    <property type="entry name" value="TAG_lipase"/>
</dbReference>
<dbReference type="Gene3D" id="3.40.50.1820">
    <property type="entry name" value="alpha/beta hydrolase"/>
    <property type="match status" value="1"/>
</dbReference>
<reference evidence="7 8" key="1">
    <citation type="submission" date="2019-08" db="EMBL/GenBank/DDBJ databases">
        <authorList>
            <person name="Alioto T."/>
            <person name="Alioto T."/>
            <person name="Gomez Garrido J."/>
        </authorList>
    </citation>
    <scope>NUCLEOTIDE SEQUENCE [LARGE SCALE GENOMIC DNA]</scope>
</reference>
<dbReference type="PANTHER" id="PTHR11610">
    <property type="entry name" value="LIPASE"/>
    <property type="match status" value="1"/>
</dbReference>
<dbReference type="InterPro" id="IPR029058">
    <property type="entry name" value="AB_hydrolase_fold"/>
</dbReference>
<comment type="similarity">
    <text evidence="2 4">Belongs to the AB hydrolase superfamily. Lipase family.</text>
</comment>